<organism evidence="1 2">
    <name type="scientific">Neonectria magnoliae</name>
    <dbReference type="NCBI Taxonomy" id="2732573"/>
    <lineage>
        <taxon>Eukaryota</taxon>
        <taxon>Fungi</taxon>
        <taxon>Dikarya</taxon>
        <taxon>Ascomycota</taxon>
        <taxon>Pezizomycotina</taxon>
        <taxon>Sordariomycetes</taxon>
        <taxon>Hypocreomycetidae</taxon>
        <taxon>Hypocreales</taxon>
        <taxon>Nectriaceae</taxon>
        <taxon>Neonectria</taxon>
    </lineage>
</organism>
<name>A0ABR1ICN6_9HYPO</name>
<evidence type="ECO:0000313" key="1">
    <source>
        <dbReference type="EMBL" id="KAK7431215.1"/>
    </source>
</evidence>
<proteinExistence type="predicted"/>
<evidence type="ECO:0000313" key="2">
    <source>
        <dbReference type="Proteomes" id="UP001498421"/>
    </source>
</evidence>
<keyword evidence="2" id="KW-1185">Reference proteome</keyword>
<sequence>MQTKQESQVSALALKVDSSVQNVWMAGSVLHEKHQRSQYLAVLDGRAITVHQGGSASRLPQGLMEAKLPTTEQFLLLARTLKPDRLRSTMHVPEQILLPLATHQPLVNRKLLPNRKLLVNHRLLVNHKLPVKHKFLVNPRLLVNHRLLFKLKLLLVSQKLLPKFKLLKLPANHKLPVSPKLPVKLKPLVNHRSLVRAQSQTSQFQSMDLDLDLARLLIKAHPRPLHKLLGQQSLQKATLDPVCGTNTRHKSGS</sequence>
<reference evidence="1 2" key="1">
    <citation type="journal article" date="2025" name="Microbiol. Resour. Announc.">
        <title>Draft genome sequences for Neonectria magnoliae and Neonectria punicea, canker pathogens of Liriodendron tulipifera and Acer saccharum in West Virginia.</title>
        <authorList>
            <person name="Petronek H.M."/>
            <person name="Kasson M.T."/>
            <person name="Metheny A.M."/>
            <person name="Stauder C.M."/>
            <person name="Lovett B."/>
            <person name="Lynch S.C."/>
            <person name="Garnas J.R."/>
            <person name="Kasson L.R."/>
            <person name="Stajich J.E."/>
        </authorList>
    </citation>
    <scope>NUCLEOTIDE SEQUENCE [LARGE SCALE GENOMIC DNA]</scope>
    <source>
        <strain evidence="1 2">NRRL 64651</strain>
    </source>
</reference>
<dbReference type="Proteomes" id="UP001498421">
    <property type="component" value="Unassembled WGS sequence"/>
</dbReference>
<protein>
    <submittedName>
        <fullName evidence="1">Uncharacterized protein</fullName>
    </submittedName>
</protein>
<gene>
    <name evidence="1" type="ORF">QQZ08_002255</name>
</gene>
<dbReference type="EMBL" id="JAZAVK010000013">
    <property type="protein sequence ID" value="KAK7431215.1"/>
    <property type="molecule type" value="Genomic_DNA"/>
</dbReference>
<accession>A0ABR1ICN6</accession>
<comment type="caution">
    <text evidence="1">The sequence shown here is derived from an EMBL/GenBank/DDBJ whole genome shotgun (WGS) entry which is preliminary data.</text>
</comment>